<protein>
    <submittedName>
        <fullName evidence="1">Uncharacterized protein</fullName>
    </submittedName>
</protein>
<comment type="caution">
    <text evidence="1">The sequence shown here is derived from an EMBL/GenBank/DDBJ whole genome shotgun (WGS) entry which is preliminary data.</text>
</comment>
<proteinExistence type="predicted"/>
<dbReference type="AlphaFoldDB" id="A0A4Y8Q8R7"/>
<dbReference type="Proteomes" id="UP000298246">
    <property type="component" value="Unassembled WGS sequence"/>
</dbReference>
<accession>A0A4Y8Q8R7</accession>
<evidence type="ECO:0000313" key="1">
    <source>
        <dbReference type="EMBL" id="TFE90853.1"/>
    </source>
</evidence>
<organism evidence="1 2">
    <name type="scientific">Paenibacillus athensensis</name>
    <dbReference type="NCBI Taxonomy" id="1967502"/>
    <lineage>
        <taxon>Bacteria</taxon>
        <taxon>Bacillati</taxon>
        <taxon>Bacillota</taxon>
        <taxon>Bacilli</taxon>
        <taxon>Bacillales</taxon>
        <taxon>Paenibacillaceae</taxon>
        <taxon>Paenibacillus</taxon>
    </lineage>
</organism>
<name>A0A4Y8Q8R7_9BACL</name>
<sequence>MADCWKAAGRLLEGCWKGCWKTVGGLLEGCRKVAGKLLEGYWRVAGRLLEDFRPFAALPAVGRAIAGLSTVGCRMAVPRQRVAFLPIEFKLAIL</sequence>
<gene>
    <name evidence="1" type="ORF">B5M42_03225</name>
</gene>
<evidence type="ECO:0000313" key="2">
    <source>
        <dbReference type="Proteomes" id="UP000298246"/>
    </source>
</evidence>
<reference evidence="1 2" key="1">
    <citation type="submission" date="2017-03" db="EMBL/GenBank/DDBJ databases">
        <title>Isolation of Levoglucosan Utilizing Bacteria.</title>
        <authorList>
            <person name="Arya A.S."/>
        </authorList>
    </citation>
    <scope>NUCLEOTIDE SEQUENCE [LARGE SCALE GENOMIC DNA]</scope>
    <source>
        <strain evidence="1 2">MEC069</strain>
    </source>
</reference>
<dbReference type="EMBL" id="MYFO01000003">
    <property type="protein sequence ID" value="TFE90853.1"/>
    <property type="molecule type" value="Genomic_DNA"/>
</dbReference>
<keyword evidence="2" id="KW-1185">Reference proteome</keyword>